<dbReference type="CDD" id="cd01095">
    <property type="entry name" value="Nitrilotriacetate_monoxgenase"/>
    <property type="match status" value="1"/>
</dbReference>
<dbReference type="GO" id="GO:0004497">
    <property type="term" value="F:monooxygenase activity"/>
    <property type="evidence" value="ECO:0007669"/>
    <property type="project" value="UniProtKB-KW"/>
</dbReference>
<feature type="domain" description="Luciferase-like" evidence="7">
    <location>
        <begin position="33"/>
        <end position="378"/>
    </location>
</feature>
<evidence type="ECO:0000259" key="7">
    <source>
        <dbReference type="Pfam" id="PF00296"/>
    </source>
</evidence>
<evidence type="ECO:0000256" key="5">
    <source>
        <dbReference type="ARBA" id="ARBA00033748"/>
    </source>
</evidence>
<dbReference type="GO" id="GO:0016705">
    <property type="term" value="F:oxidoreductase activity, acting on paired donors, with incorporation or reduction of molecular oxygen"/>
    <property type="evidence" value="ECO:0007669"/>
    <property type="project" value="InterPro"/>
</dbReference>
<feature type="binding site" evidence="6">
    <location>
        <position position="57"/>
    </location>
    <ligand>
        <name>FMN</name>
        <dbReference type="ChEBI" id="CHEBI:58210"/>
    </ligand>
</feature>
<evidence type="ECO:0000313" key="9">
    <source>
        <dbReference type="Proteomes" id="UP000653674"/>
    </source>
</evidence>
<comment type="caution">
    <text evidence="8">The sequence shown here is derived from an EMBL/GenBank/DDBJ whole genome shotgun (WGS) entry which is preliminary data.</text>
</comment>
<evidence type="ECO:0000256" key="3">
    <source>
        <dbReference type="ARBA" id="ARBA00023002"/>
    </source>
</evidence>
<dbReference type="PANTHER" id="PTHR30011:SF16">
    <property type="entry name" value="C2H2 FINGER DOMAIN TRANSCRIPTION FACTOR (EUROFUNG)-RELATED"/>
    <property type="match status" value="1"/>
</dbReference>
<dbReference type="Proteomes" id="UP000653674">
    <property type="component" value="Unassembled WGS sequence"/>
</dbReference>
<keyword evidence="9" id="KW-1185">Reference proteome</keyword>
<name>A0A8J3PPV3_9ACTN</name>
<dbReference type="PANTHER" id="PTHR30011">
    <property type="entry name" value="ALKANESULFONATE MONOOXYGENASE-RELATED"/>
    <property type="match status" value="1"/>
</dbReference>
<keyword evidence="2 6" id="KW-0288">FMN</keyword>
<keyword evidence="1 6" id="KW-0285">Flavoprotein</keyword>
<gene>
    <name evidence="8" type="ORF">Pfl04_51630</name>
</gene>
<feature type="binding site" evidence="6">
    <location>
        <position position="218"/>
    </location>
    <ligand>
        <name>FMN</name>
        <dbReference type="ChEBI" id="CHEBI:58210"/>
    </ligand>
</feature>
<evidence type="ECO:0000313" key="8">
    <source>
        <dbReference type="EMBL" id="GIG76759.1"/>
    </source>
</evidence>
<evidence type="ECO:0000256" key="2">
    <source>
        <dbReference type="ARBA" id="ARBA00022643"/>
    </source>
</evidence>
<dbReference type="RefSeq" id="WP_168071836.1">
    <property type="nucleotide sequence ID" value="NZ_BAAAQJ010000003.1"/>
</dbReference>
<proteinExistence type="inferred from homology"/>
<dbReference type="SUPFAM" id="SSF51679">
    <property type="entry name" value="Bacterial luciferase-like"/>
    <property type="match status" value="1"/>
</dbReference>
<reference evidence="8" key="1">
    <citation type="submission" date="2021-01" db="EMBL/GenBank/DDBJ databases">
        <title>Whole genome shotgun sequence of Planosporangium flavigriseum NBRC 105377.</title>
        <authorList>
            <person name="Komaki H."/>
            <person name="Tamura T."/>
        </authorList>
    </citation>
    <scope>NUCLEOTIDE SEQUENCE</scope>
    <source>
        <strain evidence="8">NBRC 105377</strain>
    </source>
</reference>
<evidence type="ECO:0000256" key="6">
    <source>
        <dbReference type="PIRSR" id="PIRSR000337-1"/>
    </source>
</evidence>
<dbReference type="AlphaFoldDB" id="A0A8J3PPV3"/>
<dbReference type="EMBL" id="BONU01000077">
    <property type="protein sequence ID" value="GIG76759.1"/>
    <property type="molecule type" value="Genomic_DNA"/>
</dbReference>
<dbReference type="InterPro" id="IPR016215">
    <property type="entry name" value="NTA_MOA"/>
</dbReference>
<dbReference type="InterPro" id="IPR036661">
    <property type="entry name" value="Luciferase-like_sf"/>
</dbReference>
<comment type="similarity">
    <text evidence="5">Belongs to the NtaA/SnaA/DszA monooxygenase family.</text>
</comment>
<dbReference type="InterPro" id="IPR051260">
    <property type="entry name" value="Diverse_substr_monoxygenases"/>
</dbReference>
<dbReference type="InterPro" id="IPR011251">
    <property type="entry name" value="Luciferase-like_dom"/>
</dbReference>
<feature type="binding site" evidence="6">
    <location>
        <position position="96"/>
    </location>
    <ligand>
        <name>FMN</name>
        <dbReference type="ChEBI" id="CHEBI:58210"/>
    </ligand>
</feature>
<evidence type="ECO:0000256" key="4">
    <source>
        <dbReference type="ARBA" id="ARBA00023033"/>
    </source>
</evidence>
<evidence type="ECO:0000256" key="1">
    <source>
        <dbReference type="ARBA" id="ARBA00022630"/>
    </source>
</evidence>
<keyword evidence="3" id="KW-0560">Oxidoreductase</keyword>
<sequence length="438" mass="49064">MRNEKMILSAFLLPGGYDWRAWRLPGSRSEELGQFEIIAEIAQAYERAKLDSIFIADIISAAPLLEGDVKMGSPYEPVTALSALASVTSRIGLIGTVSTTFNHPFTVARQLGALDVLSGGRAGWNIVTSSRAEENYGIEMPAKEVRYRRALEFVDVVKQLWTSWSDKAVINDRENGRWVDPELIRLIDHEGEFFKVAGFINQRRSPQGHPVLVQAGQSSGGLNLGAEVAEAIYTAQPQREKAIEYYADYKANIQSKGRNPNHTKILPGLIPYVGMTEDEARDVQNSLARFVDFDALRADLATQYGLKLDDVDLDDRIPEERFEGKNDDNAGTRFMAYRHLAVEEKYTLREILINRSSVGGHLMLSGTPSKIADRMIDWFENRACDGFSLNAPAIPQSVTQICELLIPELQERGYFRTEYEGETLREHLGLPIPPAWDV</sequence>
<dbReference type="PIRSF" id="PIRSF000337">
    <property type="entry name" value="NTA_MOA"/>
    <property type="match status" value="1"/>
</dbReference>
<dbReference type="NCBIfam" id="TIGR03860">
    <property type="entry name" value="FMN_nitrolo"/>
    <property type="match status" value="1"/>
</dbReference>
<protein>
    <submittedName>
        <fullName evidence="8">Monooxygenase</fullName>
    </submittedName>
</protein>
<organism evidence="8 9">
    <name type="scientific">Planosporangium flavigriseum</name>
    <dbReference type="NCBI Taxonomy" id="373681"/>
    <lineage>
        <taxon>Bacteria</taxon>
        <taxon>Bacillati</taxon>
        <taxon>Actinomycetota</taxon>
        <taxon>Actinomycetes</taxon>
        <taxon>Micromonosporales</taxon>
        <taxon>Micromonosporaceae</taxon>
        <taxon>Planosporangium</taxon>
    </lineage>
</organism>
<keyword evidence="4 8" id="KW-0503">Monooxygenase</keyword>
<dbReference type="Gene3D" id="3.20.20.30">
    <property type="entry name" value="Luciferase-like domain"/>
    <property type="match status" value="1"/>
</dbReference>
<feature type="binding site" evidence="6">
    <location>
        <position position="147"/>
    </location>
    <ligand>
        <name>FMN</name>
        <dbReference type="ChEBI" id="CHEBI:58210"/>
    </ligand>
</feature>
<dbReference type="Pfam" id="PF00296">
    <property type="entry name" value="Bac_luciferase"/>
    <property type="match status" value="1"/>
</dbReference>
<accession>A0A8J3PPV3</accession>